<dbReference type="Proteomes" id="UP000592181">
    <property type="component" value="Unassembled WGS sequence"/>
</dbReference>
<accession>A0A852X420</accession>
<evidence type="ECO:0000313" key="2">
    <source>
        <dbReference type="EMBL" id="NYG37178.1"/>
    </source>
</evidence>
<protein>
    <submittedName>
        <fullName evidence="2">Cardiolipin synthase</fullName>
        <ecNumber evidence="2">2.7.8.-</ecNumber>
    </submittedName>
</protein>
<sequence>MSARRTLHRFFERRERQRRRQRMRRLVRRGVMGTLAVQTATAAGLFTFDSIRKKDRPEGAFPHRPAETVALPRSEVRVFMYGEELFEQMLEDIEAAQHRVFLETYIWKGDEMGQRFRDALVRADARGVEVYVVIDDFANLVVPASFKRSLPATVHAAAHPLVSGGWKFLHPRYSGRDHRKLLVVDSDIAYVGGFNIGSLYATKWRDTHARITGEFVVELENAFIDYWNVHARRGDEAPLPEPTGRAWSQTLRVHRNTPVDLVYPIRNMYLEAIDRAERSIAITQAYLIPDEAFRRALVRAAQRGADVRIIVPRFSNHVFADWFSRTHFTELLKGGVRILRYEHAMVHAKTATIDGRWSTIGTANIDRLSLVGNYEVNVEIIDEALAAQMEAIFELDATNCTELTLEEWTARPMIARATEGILAPWRDLA</sequence>
<keyword evidence="3" id="KW-1185">Reference proteome</keyword>
<keyword evidence="2" id="KW-0808">Transferase</keyword>
<dbReference type="PANTHER" id="PTHR21248">
    <property type="entry name" value="CARDIOLIPIN SYNTHASE"/>
    <property type="match status" value="1"/>
</dbReference>
<dbReference type="CDD" id="cd09110">
    <property type="entry name" value="PLDc_CLS_1"/>
    <property type="match status" value="1"/>
</dbReference>
<dbReference type="CDD" id="cd09159">
    <property type="entry name" value="PLDc_ybhO_like_2"/>
    <property type="match status" value="1"/>
</dbReference>
<dbReference type="PROSITE" id="PS50035">
    <property type="entry name" value="PLD"/>
    <property type="match status" value="2"/>
</dbReference>
<dbReference type="SMART" id="SM00155">
    <property type="entry name" value="PLDc"/>
    <property type="match status" value="2"/>
</dbReference>
<dbReference type="SUPFAM" id="SSF56024">
    <property type="entry name" value="Phospholipase D/nuclease"/>
    <property type="match status" value="2"/>
</dbReference>
<dbReference type="Pfam" id="PF13091">
    <property type="entry name" value="PLDc_2"/>
    <property type="match status" value="2"/>
</dbReference>
<gene>
    <name evidence="2" type="ORF">BJY28_001647</name>
</gene>
<comment type="caution">
    <text evidence="2">The sequence shown here is derived from an EMBL/GenBank/DDBJ whole genome shotgun (WGS) entry which is preliminary data.</text>
</comment>
<proteinExistence type="predicted"/>
<organism evidence="2 3">
    <name type="scientific">Janibacter alkaliphilus</name>
    <dbReference type="NCBI Taxonomy" id="1069963"/>
    <lineage>
        <taxon>Bacteria</taxon>
        <taxon>Bacillati</taxon>
        <taxon>Actinomycetota</taxon>
        <taxon>Actinomycetes</taxon>
        <taxon>Micrococcales</taxon>
        <taxon>Intrasporangiaceae</taxon>
        <taxon>Janibacter</taxon>
    </lineage>
</organism>
<dbReference type="InterPro" id="IPR001736">
    <property type="entry name" value="PLipase_D/transphosphatidylase"/>
</dbReference>
<name>A0A852X420_9MICO</name>
<dbReference type="EMBL" id="JACBZX010000001">
    <property type="protein sequence ID" value="NYG37178.1"/>
    <property type="molecule type" value="Genomic_DNA"/>
</dbReference>
<evidence type="ECO:0000313" key="3">
    <source>
        <dbReference type="Proteomes" id="UP000592181"/>
    </source>
</evidence>
<dbReference type="RefSeq" id="WP_218875253.1">
    <property type="nucleotide sequence ID" value="NZ_JACBZX010000001.1"/>
</dbReference>
<dbReference type="GO" id="GO:0032049">
    <property type="term" value="P:cardiolipin biosynthetic process"/>
    <property type="evidence" value="ECO:0007669"/>
    <property type="project" value="UniProtKB-ARBA"/>
</dbReference>
<reference evidence="2 3" key="1">
    <citation type="submission" date="2020-07" db="EMBL/GenBank/DDBJ databases">
        <title>Sequencing the genomes of 1000 actinobacteria strains.</title>
        <authorList>
            <person name="Klenk H.-P."/>
        </authorList>
    </citation>
    <scope>NUCLEOTIDE SEQUENCE [LARGE SCALE GENOMIC DNA]</scope>
    <source>
        <strain evidence="2 3">DSM 24723</strain>
    </source>
</reference>
<dbReference type="AlphaFoldDB" id="A0A852X420"/>
<dbReference type="EC" id="2.7.8.-" evidence="2"/>
<evidence type="ECO:0000259" key="1">
    <source>
        <dbReference type="PROSITE" id="PS50035"/>
    </source>
</evidence>
<dbReference type="GO" id="GO:0030572">
    <property type="term" value="F:phosphatidyltransferase activity"/>
    <property type="evidence" value="ECO:0007669"/>
    <property type="project" value="UniProtKB-ARBA"/>
</dbReference>
<dbReference type="PANTHER" id="PTHR21248:SF22">
    <property type="entry name" value="PHOSPHOLIPASE D"/>
    <property type="match status" value="1"/>
</dbReference>
<dbReference type="Gene3D" id="3.30.870.10">
    <property type="entry name" value="Endonuclease Chain A"/>
    <property type="match status" value="2"/>
</dbReference>
<dbReference type="InterPro" id="IPR025202">
    <property type="entry name" value="PLD-like_dom"/>
</dbReference>
<feature type="domain" description="PLD phosphodiesterase" evidence="1">
    <location>
        <begin position="342"/>
        <end position="369"/>
    </location>
</feature>
<feature type="domain" description="PLD phosphodiesterase" evidence="1">
    <location>
        <begin position="173"/>
        <end position="200"/>
    </location>
</feature>